<dbReference type="Pfam" id="PF10726">
    <property type="entry name" value="DUF2518"/>
    <property type="match status" value="1"/>
</dbReference>
<dbReference type="AlphaFoldDB" id="A0A2P7EEF0"/>
<accession>A0A2P7EEF0</accession>
<dbReference type="RefSeq" id="WP_106499953.1">
    <property type="nucleotide sequence ID" value="NZ_PXVC01000026.1"/>
</dbReference>
<comment type="caution">
    <text evidence="2">The sequence shown here is derived from an EMBL/GenBank/DDBJ whole genome shotgun (WGS) entry which is preliminary data.</text>
</comment>
<feature type="transmembrane region" description="Helical" evidence="1">
    <location>
        <begin position="12"/>
        <end position="30"/>
    </location>
</feature>
<evidence type="ECO:0000256" key="1">
    <source>
        <dbReference type="SAM" id="Phobius"/>
    </source>
</evidence>
<organism evidence="2 3">
    <name type="scientific">Synechococcus lacustris str. Tous</name>
    <dbReference type="NCBI Taxonomy" id="1910958"/>
    <lineage>
        <taxon>Bacteria</taxon>
        <taxon>Bacillati</taxon>
        <taxon>Cyanobacteriota</taxon>
        <taxon>Cyanophyceae</taxon>
        <taxon>Synechococcales</taxon>
        <taxon>Synechococcaceae</taxon>
        <taxon>Synechococcus</taxon>
    </lineage>
</organism>
<dbReference type="InterPro" id="IPR019664">
    <property type="entry name" value="Uncharacterised_Ycf51"/>
</dbReference>
<gene>
    <name evidence="2" type="ORF">C7K08_07065</name>
</gene>
<feature type="transmembrane region" description="Helical" evidence="1">
    <location>
        <begin position="37"/>
        <end position="60"/>
    </location>
</feature>
<proteinExistence type="predicted"/>
<dbReference type="Proteomes" id="UP000240206">
    <property type="component" value="Unassembled WGS sequence"/>
</dbReference>
<keyword evidence="1" id="KW-0812">Transmembrane</keyword>
<sequence length="156" mass="16366">MAADPLLLKAGTWIGIAAAFIGLTTAIGFWKGWAIRFRLVGVTSFTLLLALGCAAFAISYSPRLKVEGALYVPVVYDNGSDLVVAAAGADFPKEAVQPTLQQLATNLRGSGRNSGDGLVHVKLRSLQDQADGSSKPVVLGEAIRDLKTGLVTQPEN</sequence>
<reference evidence="3" key="1">
    <citation type="submission" date="2018-03" db="EMBL/GenBank/DDBJ databases">
        <title>Ecological and genomic features of two cosmopolitan and abundant freshwater picocyanobacteria.</title>
        <authorList>
            <person name="Cabello-Yeves P.J."/>
            <person name="Picazo A."/>
            <person name="Camacho A."/>
            <person name="Callieri C."/>
            <person name="Rosselli R."/>
            <person name="Roda-Garcia J."/>
            <person name="Coutinho F.H."/>
            <person name="Rodriguez-Valera F."/>
        </authorList>
    </citation>
    <scope>NUCLEOTIDE SEQUENCE [LARGE SCALE GENOMIC DNA]</scope>
    <source>
        <strain evidence="3">Tous</strain>
    </source>
</reference>
<dbReference type="EMBL" id="PXVC01000026">
    <property type="protein sequence ID" value="PSI01611.1"/>
    <property type="molecule type" value="Genomic_DNA"/>
</dbReference>
<evidence type="ECO:0000313" key="3">
    <source>
        <dbReference type="Proteomes" id="UP000240206"/>
    </source>
</evidence>
<protein>
    <submittedName>
        <fullName evidence="2">Uncharacterized protein</fullName>
    </submittedName>
</protein>
<evidence type="ECO:0000313" key="2">
    <source>
        <dbReference type="EMBL" id="PSI01611.1"/>
    </source>
</evidence>
<keyword evidence="1" id="KW-1133">Transmembrane helix</keyword>
<keyword evidence="3" id="KW-1185">Reference proteome</keyword>
<keyword evidence="1" id="KW-0472">Membrane</keyword>
<dbReference type="STRING" id="1910958.BTM30_05055"/>
<name>A0A2P7EEF0_9SYNE</name>